<dbReference type="KEGG" id="falb:HYN59_06180"/>
<evidence type="ECO:0000256" key="3">
    <source>
        <dbReference type="ARBA" id="ARBA00024356"/>
    </source>
</evidence>
<dbReference type="Pfam" id="PF04041">
    <property type="entry name" value="Glyco_hydro_130"/>
    <property type="match status" value="1"/>
</dbReference>
<comment type="similarity">
    <text evidence="3">Belongs to the glycosyl hydrolase 130 family.</text>
</comment>
<dbReference type="Proteomes" id="UP000244929">
    <property type="component" value="Chromosome"/>
</dbReference>
<dbReference type="GO" id="GO:0016757">
    <property type="term" value="F:glycosyltransferase activity"/>
    <property type="evidence" value="ECO:0007669"/>
    <property type="project" value="UniProtKB-KW"/>
</dbReference>
<dbReference type="InterPro" id="IPR007184">
    <property type="entry name" value="Mannoside_phosphorylase"/>
</dbReference>
<evidence type="ECO:0000256" key="1">
    <source>
        <dbReference type="ARBA" id="ARBA00022676"/>
    </source>
</evidence>
<dbReference type="PANTHER" id="PTHR34106">
    <property type="entry name" value="GLYCOSIDASE"/>
    <property type="match status" value="1"/>
</dbReference>
<dbReference type="OrthoDB" id="7576715at2"/>
<reference evidence="4 5" key="1">
    <citation type="submission" date="2018-04" db="EMBL/GenBank/DDBJ databases">
        <title>Genome sequencing of Flavobacterium sp. HYN0059.</title>
        <authorList>
            <person name="Yi H."/>
            <person name="Baek C."/>
        </authorList>
    </citation>
    <scope>NUCLEOTIDE SEQUENCE [LARGE SCALE GENOMIC DNA]</scope>
    <source>
        <strain evidence="4 5">HYN0059</strain>
    </source>
</reference>
<evidence type="ECO:0008006" key="6">
    <source>
        <dbReference type="Google" id="ProtNLM"/>
    </source>
</evidence>
<gene>
    <name evidence="4" type="ORF">HYN59_06180</name>
</gene>
<evidence type="ECO:0000313" key="5">
    <source>
        <dbReference type="Proteomes" id="UP000244929"/>
    </source>
</evidence>
<protein>
    <recommendedName>
        <fullName evidence="6">Glycosidase</fullName>
    </recommendedName>
</protein>
<dbReference type="AlphaFoldDB" id="A0A2S1QWH3"/>
<name>A0A2S1QWH3_9FLAO</name>
<keyword evidence="5" id="KW-1185">Reference proteome</keyword>
<dbReference type="RefSeq" id="WP_108777439.1">
    <property type="nucleotide sequence ID" value="NZ_CP029186.1"/>
</dbReference>
<keyword evidence="2" id="KW-0808">Transferase</keyword>
<proteinExistence type="inferred from homology"/>
<evidence type="ECO:0000256" key="2">
    <source>
        <dbReference type="ARBA" id="ARBA00022679"/>
    </source>
</evidence>
<organism evidence="4 5">
    <name type="scientific">Flavobacterium album</name>
    <dbReference type="NCBI Taxonomy" id="2175091"/>
    <lineage>
        <taxon>Bacteria</taxon>
        <taxon>Pseudomonadati</taxon>
        <taxon>Bacteroidota</taxon>
        <taxon>Flavobacteriia</taxon>
        <taxon>Flavobacteriales</taxon>
        <taxon>Flavobacteriaceae</taxon>
        <taxon>Flavobacterium</taxon>
    </lineage>
</organism>
<accession>A0A2S1QWH3</accession>
<dbReference type="SUPFAM" id="SSF75005">
    <property type="entry name" value="Arabinanase/levansucrase/invertase"/>
    <property type="match status" value="1"/>
</dbReference>
<dbReference type="EMBL" id="CP029186">
    <property type="protein sequence ID" value="AWH84733.1"/>
    <property type="molecule type" value="Genomic_DNA"/>
</dbReference>
<sequence>MSRYTVKKIEPLELECTAPLAGMYKLSPYVWKEKHTYKMLIRAVNPSDDVTQQAARAYFGTSKDGLNFKMDDGPCLAPSTQSYDKDGCEDPSVILFDRKYYVYYTGWNVTKREGQLMLATGDDPRNLKVEEISIASKEPYLNPKEATLTRLKNGMWALFFEYAQDGRSKLGRAFSKNPDGPWRIEGEFLQARDDSWDSYHLSAGPALVDKDFQTVMFYNGSNPQAHWRIGWVEMDDHGKITARSEEPLITPPASKPGQVDIAFSASNLRDGNDIWLYYSTEDQQPFRAIISVEGP</sequence>
<dbReference type="Gene3D" id="2.115.10.20">
    <property type="entry name" value="Glycosyl hydrolase domain, family 43"/>
    <property type="match status" value="1"/>
</dbReference>
<keyword evidence="1" id="KW-0328">Glycosyltransferase</keyword>
<dbReference type="InterPro" id="IPR023296">
    <property type="entry name" value="Glyco_hydro_beta-prop_sf"/>
</dbReference>
<evidence type="ECO:0000313" key="4">
    <source>
        <dbReference type="EMBL" id="AWH84733.1"/>
    </source>
</evidence>
<dbReference type="PANTHER" id="PTHR34106:SF5">
    <property type="entry name" value="GLYCOSIDASE"/>
    <property type="match status" value="1"/>
</dbReference>